<feature type="coiled-coil region" evidence="1">
    <location>
        <begin position="60"/>
        <end position="87"/>
    </location>
</feature>
<keyword evidence="2" id="KW-1133">Transmembrane helix</keyword>
<evidence type="ECO:0000313" key="3">
    <source>
        <dbReference type="EMBL" id="OGN07679.1"/>
    </source>
</evidence>
<proteinExistence type="predicted"/>
<keyword evidence="2" id="KW-0812">Transmembrane</keyword>
<organism evidence="3 4">
    <name type="scientific">Candidatus Yanofskybacteria bacterium RIFCSPHIGHO2_02_FULL_38_22b</name>
    <dbReference type="NCBI Taxonomy" id="1802673"/>
    <lineage>
        <taxon>Bacteria</taxon>
        <taxon>Candidatus Yanofskyibacteriota</taxon>
    </lineage>
</organism>
<dbReference type="EMBL" id="MGJN01000003">
    <property type="protein sequence ID" value="OGN07679.1"/>
    <property type="molecule type" value="Genomic_DNA"/>
</dbReference>
<protein>
    <submittedName>
        <fullName evidence="3">Uncharacterized protein</fullName>
    </submittedName>
</protein>
<accession>A0A1F8F5X5</accession>
<feature type="transmembrane region" description="Helical" evidence="2">
    <location>
        <begin position="34"/>
        <end position="57"/>
    </location>
</feature>
<dbReference type="Proteomes" id="UP000176834">
    <property type="component" value="Unassembled WGS sequence"/>
</dbReference>
<name>A0A1F8F5X5_9BACT</name>
<evidence type="ECO:0000256" key="2">
    <source>
        <dbReference type="SAM" id="Phobius"/>
    </source>
</evidence>
<dbReference type="AlphaFoldDB" id="A0A1F8F5X5"/>
<evidence type="ECO:0000313" key="4">
    <source>
        <dbReference type="Proteomes" id="UP000176834"/>
    </source>
</evidence>
<sequence length="318" mass="37010">MDNEPNDLTQIQSETSQSVISLKGLIKANFTPNFLALIGALVITGAVVYGYATYLAWSNFNEAKKIAEDGQKQIQELQQKRAEQKTQDPFANWQTYRNEEYGFEFRYPDYLEVQENKTDAGNDLWRIGNINKREADMWLVFDFTIHKANKQDLNIFIKNYFKYQEDILRQESLYSGTYVEFAGLPGYSYYQLFLKDDSVIKFDSGQEFLKSNEFNQILSMFRFIDKIENKTVEYRGDASLVSPTYQNYLWFKKCDNEASICEHYLISRSNILDFTFLPNIIVGDQMIISGEIESRGVASGNHYFELVSDIKIQKIIDN</sequence>
<keyword evidence="1" id="KW-0175">Coiled coil</keyword>
<gene>
    <name evidence="3" type="ORF">A3B86_02485</name>
</gene>
<reference evidence="3 4" key="1">
    <citation type="journal article" date="2016" name="Nat. Commun.">
        <title>Thousands of microbial genomes shed light on interconnected biogeochemical processes in an aquifer system.</title>
        <authorList>
            <person name="Anantharaman K."/>
            <person name="Brown C.T."/>
            <person name="Hug L.A."/>
            <person name="Sharon I."/>
            <person name="Castelle C.J."/>
            <person name="Probst A.J."/>
            <person name="Thomas B.C."/>
            <person name="Singh A."/>
            <person name="Wilkins M.J."/>
            <person name="Karaoz U."/>
            <person name="Brodie E.L."/>
            <person name="Williams K.H."/>
            <person name="Hubbard S.S."/>
            <person name="Banfield J.F."/>
        </authorList>
    </citation>
    <scope>NUCLEOTIDE SEQUENCE [LARGE SCALE GENOMIC DNA]</scope>
</reference>
<evidence type="ECO:0000256" key="1">
    <source>
        <dbReference type="SAM" id="Coils"/>
    </source>
</evidence>
<keyword evidence="2" id="KW-0472">Membrane</keyword>
<comment type="caution">
    <text evidence="3">The sequence shown here is derived from an EMBL/GenBank/DDBJ whole genome shotgun (WGS) entry which is preliminary data.</text>
</comment>